<organism evidence="8 9">
    <name type="scientific">Sulfuriferula plumbiphila</name>
    <dbReference type="NCBI Taxonomy" id="171865"/>
    <lineage>
        <taxon>Bacteria</taxon>
        <taxon>Pseudomonadati</taxon>
        <taxon>Pseudomonadota</taxon>
        <taxon>Betaproteobacteria</taxon>
        <taxon>Nitrosomonadales</taxon>
        <taxon>Sulfuricellaceae</taxon>
        <taxon>Sulfuriferula</taxon>
    </lineage>
</organism>
<evidence type="ECO:0000256" key="2">
    <source>
        <dbReference type="ARBA" id="ARBA00022649"/>
    </source>
</evidence>
<evidence type="ECO:0000256" key="5">
    <source>
        <dbReference type="ARBA" id="ARBA00022801"/>
    </source>
</evidence>
<gene>
    <name evidence="8" type="ORF">TPL01_14580</name>
</gene>
<evidence type="ECO:0000313" key="9">
    <source>
        <dbReference type="Proteomes" id="UP000321337"/>
    </source>
</evidence>
<evidence type="ECO:0000313" key="8">
    <source>
        <dbReference type="EMBL" id="GEP30320.1"/>
    </source>
</evidence>
<keyword evidence="5" id="KW-0378">Hydrolase</keyword>
<keyword evidence="7" id="KW-0346">Stress response</keyword>
<comment type="similarity">
    <text evidence="1">Belongs to the HicA mRNA interferase family.</text>
</comment>
<dbReference type="Pfam" id="PF07927">
    <property type="entry name" value="HicA_toxin"/>
    <property type="match status" value="1"/>
</dbReference>
<keyword evidence="4" id="KW-0255">Endonuclease</keyword>
<evidence type="ECO:0000256" key="7">
    <source>
        <dbReference type="ARBA" id="ARBA00023016"/>
    </source>
</evidence>
<dbReference type="Proteomes" id="UP000321337">
    <property type="component" value="Unassembled WGS sequence"/>
</dbReference>
<dbReference type="OrthoDB" id="9811409at2"/>
<dbReference type="EMBL" id="BKAD01000013">
    <property type="protein sequence ID" value="GEP30320.1"/>
    <property type="molecule type" value="Genomic_DNA"/>
</dbReference>
<evidence type="ECO:0000256" key="1">
    <source>
        <dbReference type="ARBA" id="ARBA00006620"/>
    </source>
</evidence>
<dbReference type="AlphaFoldDB" id="A0A512L758"/>
<evidence type="ECO:0000256" key="3">
    <source>
        <dbReference type="ARBA" id="ARBA00022722"/>
    </source>
</evidence>
<sequence>MRVPRDLSGADLVKRLERMGYCVTRQTGSHMRLTSTVRGEHHITIPNHDPLRLGTLASILASVAAHHGLTRDELIQRLFD</sequence>
<evidence type="ECO:0000256" key="4">
    <source>
        <dbReference type="ARBA" id="ARBA00022759"/>
    </source>
</evidence>
<dbReference type="SUPFAM" id="SSF54786">
    <property type="entry name" value="YcfA/nrd intein domain"/>
    <property type="match status" value="1"/>
</dbReference>
<dbReference type="InterPro" id="IPR038570">
    <property type="entry name" value="HicA_sf"/>
</dbReference>
<dbReference type="GO" id="GO:0004519">
    <property type="term" value="F:endonuclease activity"/>
    <property type="evidence" value="ECO:0007669"/>
    <property type="project" value="UniProtKB-KW"/>
</dbReference>
<dbReference type="GO" id="GO:0016787">
    <property type="term" value="F:hydrolase activity"/>
    <property type="evidence" value="ECO:0007669"/>
    <property type="project" value="UniProtKB-KW"/>
</dbReference>
<evidence type="ECO:0008006" key="10">
    <source>
        <dbReference type="Google" id="ProtNLM"/>
    </source>
</evidence>
<keyword evidence="2" id="KW-1277">Toxin-antitoxin system</keyword>
<protein>
    <recommendedName>
        <fullName evidence="10">Addiction module toxin, HicA family protein</fullName>
    </recommendedName>
</protein>
<dbReference type="GO" id="GO:0003729">
    <property type="term" value="F:mRNA binding"/>
    <property type="evidence" value="ECO:0007669"/>
    <property type="project" value="InterPro"/>
</dbReference>
<keyword evidence="9" id="KW-1185">Reference proteome</keyword>
<keyword evidence="6" id="KW-0694">RNA-binding</keyword>
<comment type="caution">
    <text evidence="8">The sequence shown here is derived from an EMBL/GenBank/DDBJ whole genome shotgun (WGS) entry which is preliminary data.</text>
</comment>
<name>A0A512L758_9PROT</name>
<keyword evidence="3" id="KW-0540">Nuclease</keyword>
<dbReference type="Gene3D" id="3.30.920.30">
    <property type="entry name" value="Hypothetical protein"/>
    <property type="match status" value="1"/>
</dbReference>
<accession>A0A512L758</accession>
<evidence type="ECO:0000256" key="6">
    <source>
        <dbReference type="ARBA" id="ARBA00022884"/>
    </source>
</evidence>
<dbReference type="RefSeq" id="WP_147072275.1">
    <property type="nucleotide sequence ID" value="NZ_AP021884.1"/>
</dbReference>
<reference evidence="8 9" key="1">
    <citation type="submission" date="2019-07" db="EMBL/GenBank/DDBJ databases">
        <title>Whole genome shotgun sequence of Thiobacillus plumbophilus NBRC 107929.</title>
        <authorList>
            <person name="Hosoyama A."/>
            <person name="Uohara A."/>
            <person name="Ohji S."/>
            <person name="Ichikawa N."/>
        </authorList>
    </citation>
    <scope>NUCLEOTIDE SEQUENCE [LARGE SCALE GENOMIC DNA]</scope>
    <source>
        <strain evidence="8 9">NBRC 107929</strain>
    </source>
</reference>
<proteinExistence type="inferred from homology"/>
<dbReference type="InterPro" id="IPR012933">
    <property type="entry name" value="HicA_mRNA_interferase"/>
</dbReference>